<evidence type="ECO:0000313" key="5">
    <source>
        <dbReference type="Proteomes" id="UP001596044"/>
    </source>
</evidence>
<feature type="transmembrane region" description="Helical" evidence="3">
    <location>
        <begin position="291"/>
        <end position="313"/>
    </location>
</feature>
<keyword evidence="3" id="KW-1133">Transmembrane helix</keyword>
<dbReference type="EMBL" id="JBHSMJ010000022">
    <property type="protein sequence ID" value="MFC5449736.1"/>
    <property type="molecule type" value="Genomic_DNA"/>
</dbReference>
<comment type="similarity">
    <text evidence="1">Belongs to the GerABKA family.</text>
</comment>
<keyword evidence="2 3" id="KW-0472">Membrane</keyword>
<protein>
    <submittedName>
        <fullName evidence="4">Spore germination protein</fullName>
    </submittedName>
</protein>
<gene>
    <name evidence="4" type="ORF">ACFPOG_15865</name>
</gene>
<dbReference type="Pfam" id="PF03323">
    <property type="entry name" value="GerA"/>
    <property type="match status" value="1"/>
</dbReference>
<evidence type="ECO:0000256" key="2">
    <source>
        <dbReference type="ARBA" id="ARBA00023136"/>
    </source>
</evidence>
<keyword evidence="5" id="KW-1185">Reference proteome</keyword>
<comment type="caution">
    <text evidence="4">The sequence shown here is derived from an EMBL/GenBank/DDBJ whole genome shotgun (WGS) entry which is preliminary data.</text>
</comment>
<organism evidence="4 5">
    <name type="scientific">Paenibacillus aestuarii</name>
    <dbReference type="NCBI Taxonomy" id="516965"/>
    <lineage>
        <taxon>Bacteria</taxon>
        <taxon>Bacillati</taxon>
        <taxon>Bacillota</taxon>
        <taxon>Bacilli</taxon>
        <taxon>Bacillales</taxon>
        <taxon>Paenibacillaceae</taxon>
        <taxon>Paenibacillus</taxon>
    </lineage>
</organism>
<dbReference type="RefSeq" id="WP_270885105.1">
    <property type="nucleotide sequence ID" value="NZ_JAQFVF010000083.1"/>
</dbReference>
<sequence>MSAKLETLESPTDEPFDSFRQLFEDCSDVRINKLTVTQKDGSPSELILVYCDELCDIERLQQYIIPHLIEMFKEHIISNDMELQQHLPVQLSPVPQEWDDEVIINKIFNGELLTYFYDADSMYSWTLANIPQRNTEASNAEVSVRGPRDCFTEDAKVNVALIRKRLKTNVLAVEEYIIGTQTQTRTLLLYLKDTIKPIIAQEIKTKLAGVEVKGLISSTQLEELLAGHTFFSKFVYTGRPDFAVNSLMHGRFVIVVDGSPTVSIGPINLTYLFNTSEDAYTLNWFVMFTRLLRLCGIFLSVFLPGFWIALLTYHQDQLPFTLLGTLVISRQGVPLPTPLEAVVMILLFELFREAGMRLPSSFGQTISVVGGLIVGQAAISAGMTAPGILIVVAISVLASFTMVNQNMVGLVSLLRLIILIISGVLGMFGLLICMLSIVVYLVNLQSFGVKYLSPVAPISYRDLFKIIFRMPWGKKEVVPRFIGRNGDDQT</sequence>
<accession>A0ABW0K9Q7</accession>
<evidence type="ECO:0000256" key="1">
    <source>
        <dbReference type="ARBA" id="ARBA00005278"/>
    </source>
</evidence>
<feature type="transmembrane region" description="Helical" evidence="3">
    <location>
        <begin position="416"/>
        <end position="442"/>
    </location>
</feature>
<feature type="transmembrane region" description="Helical" evidence="3">
    <location>
        <begin position="385"/>
        <end position="404"/>
    </location>
</feature>
<name>A0ABW0K9Q7_9BACL</name>
<dbReference type="InterPro" id="IPR004995">
    <property type="entry name" value="Spore_Ger"/>
</dbReference>
<proteinExistence type="inferred from homology"/>
<dbReference type="PANTHER" id="PTHR22550:SF5">
    <property type="entry name" value="LEUCINE ZIPPER PROTEIN 4"/>
    <property type="match status" value="1"/>
</dbReference>
<evidence type="ECO:0000256" key="3">
    <source>
        <dbReference type="SAM" id="Phobius"/>
    </source>
</evidence>
<dbReference type="PANTHER" id="PTHR22550">
    <property type="entry name" value="SPORE GERMINATION PROTEIN"/>
    <property type="match status" value="1"/>
</dbReference>
<dbReference type="InterPro" id="IPR050768">
    <property type="entry name" value="UPF0353/GerABKA_families"/>
</dbReference>
<evidence type="ECO:0000313" key="4">
    <source>
        <dbReference type="EMBL" id="MFC5449736.1"/>
    </source>
</evidence>
<reference evidence="5" key="1">
    <citation type="journal article" date="2019" name="Int. J. Syst. Evol. Microbiol.">
        <title>The Global Catalogue of Microorganisms (GCM) 10K type strain sequencing project: providing services to taxonomists for standard genome sequencing and annotation.</title>
        <authorList>
            <consortium name="The Broad Institute Genomics Platform"/>
            <consortium name="The Broad Institute Genome Sequencing Center for Infectious Disease"/>
            <person name="Wu L."/>
            <person name="Ma J."/>
        </authorList>
    </citation>
    <scope>NUCLEOTIDE SEQUENCE [LARGE SCALE GENOMIC DNA]</scope>
    <source>
        <strain evidence="5">KACC 11904</strain>
    </source>
</reference>
<dbReference type="Proteomes" id="UP001596044">
    <property type="component" value="Unassembled WGS sequence"/>
</dbReference>
<dbReference type="PIRSF" id="PIRSF005690">
    <property type="entry name" value="GerBA"/>
    <property type="match status" value="1"/>
</dbReference>
<keyword evidence="3" id="KW-0812">Transmembrane</keyword>